<accession>A0A2S1LSS7</accession>
<evidence type="ECO:0000256" key="1">
    <source>
        <dbReference type="SAM" id="Phobius"/>
    </source>
</evidence>
<feature type="transmembrane region" description="Helical" evidence="1">
    <location>
        <begin position="32"/>
        <end position="52"/>
    </location>
</feature>
<dbReference type="Proteomes" id="UP000244677">
    <property type="component" value="Chromosome"/>
</dbReference>
<dbReference type="KEGG" id="fki:FK004_16825"/>
<proteinExistence type="predicted"/>
<dbReference type="AlphaFoldDB" id="A0A2S1LSS7"/>
<protein>
    <submittedName>
        <fullName evidence="2">Uncharacterized protein</fullName>
    </submittedName>
</protein>
<evidence type="ECO:0000313" key="3">
    <source>
        <dbReference type="Proteomes" id="UP000244677"/>
    </source>
</evidence>
<keyword evidence="1" id="KW-0812">Transmembrane</keyword>
<gene>
    <name evidence="2" type="ORF">FK004_16825</name>
</gene>
<reference evidence="2 3" key="1">
    <citation type="submission" date="2017-04" db="EMBL/GenBank/DDBJ databases">
        <title>Complete genome sequence of Flavobacterium kingsejong AJ004.</title>
        <authorList>
            <person name="Lee P.C."/>
        </authorList>
    </citation>
    <scope>NUCLEOTIDE SEQUENCE [LARGE SCALE GENOMIC DNA]</scope>
    <source>
        <strain evidence="2 3">AJ004</strain>
    </source>
</reference>
<dbReference type="RefSeq" id="WP_108738276.1">
    <property type="nucleotide sequence ID" value="NZ_CP020919.1"/>
</dbReference>
<organism evidence="2 3">
    <name type="scientific">Flavobacterium kingsejongi</name>
    <dbReference type="NCBI Taxonomy" id="1678728"/>
    <lineage>
        <taxon>Bacteria</taxon>
        <taxon>Pseudomonadati</taxon>
        <taxon>Bacteroidota</taxon>
        <taxon>Flavobacteriia</taxon>
        <taxon>Flavobacteriales</taxon>
        <taxon>Flavobacteriaceae</taxon>
        <taxon>Flavobacterium</taxon>
    </lineage>
</organism>
<evidence type="ECO:0000313" key="2">
    <source>
        <dbReference type="EMBL" id="AWG26774.1"/>
    </source>
</evidence>
<keyword evidence="3" id="KW-1185">Reference proteome</keyword>
<dbReference type="EMBL" id="CP020919">
    <property type="protein sequence ID" value="AWG26774.1"/>
    <property type="molecule type" value="Genomic_DNA"/>
</dbReference>
<keyword evidence="1" id="KW-0472">Membrane</keyword>
<sequence length="94" mass="10833">MKTISLLLSVIVFSLTLNSFVGQLDYVQEFNTIIVMLMEVVLMLICIVNLLIHKSFLGKGINQIKLFFISNLKLEVKRGYSFPVFKHQKQIQTI</sequence>
<keyword evidence="1" id="KW-1133">Transmembrane helix</keyword>
<name>A0A2S1LSS7_9FLAO</name>